<feature type="signal peptide" evidence="1">
    <location>
        <begin position="1"/>
        <end position="23"/>
    </location>
</feature>
<sequence>MFLSTLTPLLLLLILLLIYQTNGTNLTFIPQSIHITTADLPQPNTSLSVTKTAQIIPVPSDPYVLLVQLYQEDLYIELKKK</sequence>
<dbReference type="AlphaFoldDB" id="A0A820N632"/>
<feature type="chain" id="PRO_5032463876" evidence="1">
    <location>
        <begin position="24"/>
        <end position="81"/>
    </location>
</feature>
<protein>
    <submittedName>
        <fullName evidence="2">Uncharacterized protein</fullName>
    </submittedName>
</protein>
<gene>
    <name evidence="2" type="ORF">KXQ929_LOCUS49991</name>
</gene>
<keyword evidence="1" id="KW-0732">Signal</keyword>
<dbReference type="Proteomes" id="UP000663868">
    <property type="component" value="Unassembled WGS sequence"/>
</dbReference>
<evidence type="ECO:0000313" key="2">
    <source>
        <dbReference type="EMBL" id="CAF4382466.1"/>
    </source>
</evidence>
<reference evidence="2" key="1">
    <citation type="submission" date="2021-02" db="EMBL/GenBank/DDBJ databases">
        <authorList>
            <person name="Nowell W R."/>
        </authorList>
    </citation>
    <scope>NUCLEOTIDE SEQUENCE</scope>
</reference>
<dbReference type="EMBL" id="CAJOBB010022185">
    <property type="protein sequence ID" value="CAF4382466.1"/>
    <property type="molecule type" value="Genomic_DNA"/>
</dbReference>
<comment type="caution">
    <text evidence="2">The sequence shown here is derived from an EMBL/GenBank/DDBJ whole genome shotgun (WGS) entry which is preliminary data.</text>
</comment>
<evidence type="ECO:0000313" key="3">
    <source>
        <dbReference type="Proteomes" id="UP000663868"/>
    </source>
</evidence>
<proteinExistence type="predicted"/>
<evidence type="ECO:0000256" key="1">
    <source>
        <dbReference type="SAM" id="SignalP"/>
    </source>
</evidence>
<accession>A0A820N632</accession>
<organism evidence="2 3">
    <name type="scientific">Adineta steineri</name>
    <dbReference type="NCBI Taxonomy" id="433720"/>
    <lineage>
        <taxon>Eukaryota</taxon>
        <taxon>Metazoa</taxon>
        <taxon>Spiralia</taxon>
        <taxon>Gnathifera</taxon>
        <taxon>Rotifera</taxon>
        <taxon>Eurotatoria</taxon>
        <taxon>Bdelloidea</taxon>
        <taxon>Adinetida</taxon>
        <taxon>Adinetidae</taxon>
        <taxon>Adineta</taxon>
    </lineage>
</organism>
<name>A0A820N632_9BILA</name>